<reference evidence="2" key="1">
    <citation type="journal article" date="2021" name="PeerJ">
        <title>Extensive microbial diversity within the chicken gut microbiome revealed by metagenomics and culture.</title>
        <authorList>
            <person name="Gilroy R."/>
            <person name="Ravi A."/>
            <person name="Getino M."/>
            <person name="Pursley I."/>
            <person name="Horton D.L."/>
            <person name="Alikhan N.F."/>
            <person name="Baker D."/>
            <person name="Gharbi K."/>
            <person name="Hall N."/>
            <person name="Watson M."/>
            <person name="Adriaenssens E.M."/>
            <person name="Foster-Nyarko E."/>
            <person name="Jarju S."/>
            <person name="Secka A."/>
            <person name="Antonio M."/>
            <person name="Oren A."/>
            <person name="Chaudhuri R.R."/>
            <person name="La Ragione R."/>
            <person name="Hildebrand F."/>
            <person name="Pallen M.J."/>
        </authorList>
    </citation>
    <scope>NUCLEOTIDE SEQUENCE</scope>
    <source>
        <strain evidence="2">ChiSjej3B21-8574</strain>
    </source>
</reference>
<accession>A0A9D2PH75</accession>
<dbReference type="AlphaFoldDB" id="A0A9D2PH75"/>
<dbReference type="SUPFAM" id="SSF52266">
    <property type="entry name" value="SGNH hydrolase"/>
    <property type="match status" value="1"/>
</dbReference>
<evidence type="ECO:0000313" key="2">
    <source>
        <dbReference type="EMBL" id="HJC50706.1"/>
    </source>
</evidence>
<dbReference type="InterPro" id="IPR036514">
    <property type="entry name" value="SGNH_hydro_sf"/>
</dbReference>
<sequence>MEQWTPLSKTLWKLLTKKKKFSGSRCFNNRKGKEVKQKRIVMFGDSLTDYFPMQKLTDIDAEFINSGAAGNTVPEMKARVRYDVLSFQPDIVIMQGGANDFQMSLYRGSKVVAGQLADLGEWIRRELPEVKIYIESLYPAYTKRLGNMPSWAKEKSNEEIRRINEEIRRQCEERRIEYVDMYSRLAGEDGELPLAYTVDGIHLTDAAYDIVSECLHELLKDIV</sequence>
<protein>
    <submittedName>
        <fullName evidence="2">Lipase</fullName>
    </submittedName>
</protein>
<reference evidence="2" key="2">
    <citation type="submission" date="2021-04" db="EMBL/GenBank/DDBJ databases">
        <authorList>
            <person name="Gilroy R."/>
        </authorList>
    </citation>
    <scope>NUCLEOTIDE SEQUENCE</scope>
    <source>
        <strain evidence="2">ChiSjej3B21-8574</strain>
    </source>
</reference>
<gene>
    <name evidence="2" type="ORF">H9754_09100</name>
</gene>
<organism evidence="2 3">
    <name type="scientific">Candidatus Anaerostipes avistercoris</name>
    <dbReference type="NCBI Taxonomy" id="2838462"/>
    <lineage>
        <taxon>Bacteria</taxon>
        <taxon>Bacillati</taxon>
        <taxon>Bacillota</taxon>
        <taxon>Clostridia</taxon>
        <taxon>Lachnospirales</taxon>
        <taxon>Lachnospiraceae</taxon>
        <taxon>Anaerostipes</taxon>
    </lineage>
</organism>
<feature type="domain" description="SGNH hydrolase-type esterase" evidence="1">
    <location>
        <begin position="43"/>
        <end position="210"/>
    </location>
</feature>
<name>A0A9D2PH75_9FIRM</name>
<dbReference type="EMBL" id="DWWD01000036">
    <property type="protein sequence ID" value="HJC50706.1"/>
    <property type="molecule type" value="Genomic_DNA"/>
</dbReference>
<evidence type="ECO:0000259" key="1">
    <source>
        <dbReference type="Pfam" id="PF13472"/>
    </source>
</evidence>
<proteinExistence type="predicted"/>
<dbReference type="InterPro" id="IPR051532">
    <property type="entry name" value="Ester_Hydrolysis_Enzymes"/>
</dbReference>
<comment type="caution">
    <text evidence="2">The sequence shown here is derived from an EMBL/GenBank/DDBJ whole genome shotgun (WGS) entry which is preliminary data.</text>
</comment>
<dbReference type="Gene3D" id="3.40.50.1110">
    <property type="entry name" value="SGNH hydrolase"/>
    <property type="match status" value="1"/>
</dbReference>
<dbReference type="Pfam" id="PF13472">
    <property type="entry name" value="Lipase_GDSL_2"/>
    <property type="match status" value="1"/>
</dbReference>
<dbReference type="InterPro" id="IPR013830">
    <property type="entry name" value="SGNH_hydro"/>
</dbReference>
<evidence type="ECO:0000313" key="3">
    <source>
        <dbReference type="Proteomes" id="UP000823904"/>
    </source>
</evidence>
<dbReference type="PANTHER" id="PTHR30383">
    <property type="entry name" value="THIOESTERASE 1/PROTEASE 1/LYSOPHOSPHOLIPASE L1"/>
    <property type="match status" value="1"/>
</dbReference>
<dbReference type="Proteomes" id="UP000823904">
    <property type="component" value="Unassembled WGS sequence"/>
</dbReference>